<keyword evidence="2" id="KW-1185">Reference proteome</keyword>
<feature type="non-terminal residue" evidence="1">
    <location>
        <position position="128"/>
    </location>
</feature>
<dbReference type="EMBL" id="CAJVPT010074127">
    <property type="protein sequence ID" value="CAG8783795.1"/>
    <property type="molecule type" value="Genomic_DNA"/>
</dbReference>
<protein>
    <submittedName>
        <fullName evidence="1">17092_t:CDS:1</fullName>
    </submittedName>
</protein>
<accession>A0ACA9R9X4</accession>
<comment type="caution">
    <text evidence="1">The sequence shown here is derived from an EMBL/GenBank/DDBJ whole genome shotgun (WGS) entry which is preliminary data.</text>
</comment>
<proteinExistence type="predicted"/>
<name>A0ACA9R9X4_9GLOM</name>
<gene>
    <name evidence="1" type="ORF">ACOLOM_LOCUS14450</name>
</gene>
<evidence type="ECO:0000313" key="2">
    <source>
        <dbReference type="Proteomes" id="UP000789525"/>
    </source>
</evidence>
<feature type="non-terminal residue" evidence="1">
    <location>
        <position position="1"/>
    </location>
</feature>
<dbReference type="Proteomes" id="UP000789525">
    <property type="component" value="Unassembled WGS sequence"/>
</dbReference>
<reference evidence="1" key="1">
    <citation type="submission" date="2021-06" db="EMBL/GenBank/DDBJ databases">
        <authorList>
            <person name="Kallberg Y."/>
            <person name="Tangrot J."/>
            <person name="Rosling A."/>
        </authorList>
    </citation>
    <scope>NUCLEOTIDE SEQUENCE</scope>
    <source>
        <strain evidence="1">CL356</strain>
    </source>
</reference>
<organism evidence="1 2">
    <name type="scientific">Acaulospora colombiana</name>
    <dbReference type="NCBI Taxonomy" id="27376"/>
    <lineage>
        <taxon>Eukaryota</taxon>
        <taxon>Fungi</taxon>
        <taxon>Fungi incertae sedis</taxon>
        <taxon>Mucoromycota</taxon>
        <taxon>Glomeromycotina</taxon>
        <taxon>Glomeromycetes</taxon>
        <taxon>Diversisporales</taxon>
        <taxon>Acaulosporaceae</taxon>
        <taxon>Acaulospora</taxon>
    </lineage>
</organism>
<evidence type="ECO:0000313" key="1">
    <source>
        <dbReference type="EMBL" id="CAG8783795.1"/>
    </source>
</evidence>
<sequence>TGGGVDTDVNYAGIQAFDLTKGTSGQWYTPKTSNLDTVQHLTYLNSHRLVIFKTSFGDEVLFQFGGSPSNDTYLLHIGNMTWETIPKGSTTPPPNGLFGIGYSKDNVYIVGGTSDFDGTLYSSVWGFN</sequence>